<sequence length="132" mass="13556">MVEPRSDVRPHASSGARSLVSCVLAKPCSPWFEQWFGLGGLAGPGGCPVDGAPAMGGRSRVAEEAEVACPCSGGARASCMGRSVRLDRLGWSEWRVGLVDGRIENAGPLGSLGLNDAGESADDFIPTGGEDL</sequence>
<reference evidence="1 2" key="1">
    <citation type="journal article" date="2015" name="Proc. Natl. Acad. Sci. U.S.A.">
        <title>The resurrection genome of Boea hygrometrica: A blueprint for survival of dehydration.</title>
        <authorList>
            <person name="Xiao L."/>
            <person name="Yang G."/>
            <person name="Zhang L."/>
            <person name="Yang X."/>
            <person name="Zhao S."/>
            <person name="Ji Z."/>
            <person name="Zhou Q."/>
            <person name="Hu M."/>
            <person name="Wang Y."/>
            <person name="Chen M."/>
            <person name="Xu Y."/>
            <person name="Jin H."/>
            <person name="Xiao X."/>
            <person name="Hu G."/>
            <person name="Bao F."/>
            <person name="Hu Y."/>
            <person name="Wan P."/>
            <person name="Li L."/>
            <person name="Deng X."/>
            <person name="Kuang T."/>
            <person name="Xiang C."/>
            <person name="Zhu J.K."/>
            <person name="Oliver M.J."/>
            <person name="He Y."/>
        </authorList>
    </citation>
    <scope>NUCLEOTIDE SEQUENCE [LARGE SCALE GENOMIC DNA]</scope>
    <source>
        <strain evidence="2">cv. XS01</strain>
    </source>
</reference>
<dbReference type="AlphaFoldDB" id="A0A2Z7AGY9"/>
<evidence type="ECO:0000313" key="2">
    <source>
        <dbReference type="Proteomes" id="UP000250235"/>
    </source>
</evidence>
<protein>
    <submittedName>
        <fullName evidence="1">Uncharacterized protein</fullName>
    </submittedName>
</protein>
<proteinExistence type="predicted"/>
<organism evidence="1 2">
    <name type="scientific">Dorcoceras hygrometricum</name>
    <dbReference type="NCBI Taxonomy" id="472368"/>
    <lineage>
        <taxon>Eukaryota</taxon>
        <taxon>Viridiplantae</taxon>
        <taxon>Streptophyta</taxon>
        <taxon>Embryophyta</taxon>
        <taxon>Tracheophyta</taxon>
        <taxon>Spermatophyta</taxon>
        <taxon>Magnoliopsida</taxon>
        <taxon>eudicotyledons</taxon>
        <taxon>Gunneridae</taxon>
        <taxon>Pentapetalae</taxon>
        <taxon>asterids</taxon>
        <taxon>lamiids</taxon>
        <taxon>Lamiales</taxon>
        <taxon>Gesneriaceae</taxon>
        <taxon>Didymocarpoideae</taxon>
        <taxon>Trichosporeae</taxon>
        <taxon>Loxocarpinae</taxon>
        <taxon>Dorcoceras</taxon>
    </lineage>
</organism>
<dbReference type="Proteomes" id="UP000250235">
    <property type="component" value="Unassembled WGS sequence"/>
</dbReference>
<dbReference type="EMBL" id="KV017470">
    <property type="protein sequence ID" value="KZV18346.1"/>
    <property type="molecule type" value="Genomic_DNA"/>
</dbReference>
<keyword evidence="2" id="KW-1185">Reference proteome</keyword>
<evidence type="ECO:0000313" key="1">
    <source>
        <dbReference type="EMBL" id="KZV18346.1"/>
    </source>
</evidence>
<gene>
    <name evidence="1" type="ORF">F511_10715</name>
</gene>
<name>A0A2Z7AGY9_9LAMI</name>
<accession>A0A2Z7AGY9</accession>